<evidence type="ECO:0000256" key="8">
    <source>
        <dbReference type="ARBA" id="ARBA00022963"/>
    </source>
</evidence>
<evidence type="ECO:0000256" key="3">
    <source>
        <dbReference type="ARBA" id="ARBA00010358"/>
    </source>
</evidence>
<gene>
    <name evidence="16" type="primary">lifO</name>
    <name evidence="18" type="ORF">D9K81_09630</name>
</gene>
<keyword evidence="5 16" id="KW-1003">Cell membrane</keyword>
<comment type="subcellular location">
    <subcellularLocation>
        <location evidence="2">Cell inner membrane</location>
        <topology evidence="2">Single-pass membrane protein</topology>
        <orientation evidence="2">Periplasmic side</orientation>
    </subcellularLocation>
</comment>
<evidence type="ECO:0000313" key="18">
    <source>
        <dbReference type="EMBL" id="RLL21486.1"/>
    </source>
</evidence>
<evidence type="ECO:0000256" key="1">
    <source>
        <dbReference type="ARBA" id="ARBA00003280"/>
    </source>
</evidence>
<evidence type="ECO:0000256" key="9">
    <source>
        <dbReference type="ARBA" id="ARBA00022989"/>
    </source>
</evidence>
<protein>
    <recommendedName>
        <fullName evidence="4 16">Lipase chaperone</fullName>
    </recommendedName>
    <alternativeName>
        <fullName evidence="16">Lipase activator protein</fullName>
    </alternativeName>
    <alternativeName>
        <fullName evidence="15 16">Lipase foldase</fullName>
    </alternativeName>
    <alternativeName>
        <fullName evidence="13 16">Lipase helper protein</fullName>
    </alternativeName>
    <alternativeName>
        <fullName evidence="14 16">Lipase modulator</fullName>
    </alternativeName>
</protein>
<comment type="function">
    <text evidence="1 16">May be involved in the folding of the extracellular lipase during its passage through the periplasm.</text>
</comment>
<dbReference type="Proteomes" id="UP000280271">
    <property type="component" value="Unassembled WGS sequence"/>
</dbReference>
<evidence type="ECO:0000256" key="14">
    <source>
        <dbReference type="ARBA" id="ARBA00031542"/>
    </source>
</evidence>
<comment type="caution">
    <text evidence="18">The sequence shown here is derived from an EMBL/GenBank/DDBJ whole genome shotgun (WGS) entry which is preliminary data.</text>
</comment>
<keyword evidence="11 16" id="KW-0472">Membrane</keyword>
<feature type="transmembrane region" description="Helical" evidence="16">
    <location>
        <begin position="7"/>
        <end position="25"/>
    </location>
</feature>
<evidence type="ECO:0000256" key="2">
    <source>
        <dbReference type="ARBA" id="ARBA00004383"/>
    </source>
</evidence>
<evidence type="ECO:0000256" key="11">
    <source>
        <dbReference type="ARBA" id="ARBA00023136"/>
    </source>
</evidence>
<name>A0ABX9TVK4_9GAMM</name>
<organism evidence="18 19">
    <name type="scientific">Acinetobacter chengduensis</name>
    <dbReference type="NCBI Taxonomy" id="2420890"/>
    <lineage>
        <taxon>Bacteria</taxon>
        <taxon>Pseudomonadati</taxon>
        <taxon>Pseudomonadota</taxon>
        <taxon>Gammaproteobacteria</taxon>
        <taxon>Moraxellales</taxon>
        <taxon>Moraxellaceae</taxon>
        <taxon>Acinetobacter</taxon>
    </lineage>
</organism>
<keyword evidence="12 16" id="KW-0143">Chaperone</keyword>
<evidence type="ECO:0000256" key="10">
    <source>
        <dbReference type="ARBA" id="ARBA00023098"/>
    </source>
</evidence>
<evidence type="ECO:0000256" key="15">
    <source>
        <dbReference type="ARBA" id="ARBA00033028"/>
    </source>
</evidence>
<dbReference type="RefSeq" id="WP_120373609.1">
    <property type="nucleotide sequence ID" value="NZ_RCHC01000009.1"/>
</dbReference>
<keyword evidence="6 16" id="KW-0997">Cell inner membrane</keyword>
<proteinExistence type="inferred from homology"/>
<evidence type="ECO:0000256" key="6">
    <source>
        <dbReference type="ARBA" id="ARBA00022519"/>
    </source>
</evidence>
<sequence>MQKNKLWLIIATVIIAIVALIFWLSPNNPTSDTSQQNQNATLNPNSEANTASASDATAGPGFMSKSQQDTQINCQMTMDSSNRLIVNEQTRNCFEYFITQYGEKSLDQIKKDFQTYIQNTHKEPALSQILDLWKRYMNYREALGQLQAPNIDQNDPKYYRAIFSSTQNLRKQHFSDYEIEGLFGTENTYHIYTLNRLDVINDKKLSETEKAKKLKDLFDELPEDWKENLEQINKLEDLRKLSADIKARGGSAEEIRNMRLNLVGPEATQRLETLDTQRLDWKNNVNGYLAERDNIMKSGMSESAKQQAVQQLRSQHFQSKEDQLRVNTFETLHDQGEKLPFSD</sequence>
<dbReference type="Pfam" id="PF03280">
    <property type="entry name" value="Lipase_chap"/>
    <property type="match status" value="1"/>
</dbReference>
<keyword evidence="19" id="KW-1185">Reference proteome</keyword>
<dbReference type="InterPro" id="IPR004961">
    <property type="entry name" value="Lipase_chaperone"/>
</dbReference>
<keyword evidence="8 16" id="KW-0442">Lipid degradation</keyword>
<keyword evidence="10 16" id="KW-0443">Lipid metabolism</keyword>
<dbReference type="EMBL" id="RCHC01000009">
    <property type="protein sequence ID" value="RLL21486.1"/>
    <property type="molecule type" value="Genomic_DNA"/>
</dbReference>
<evidence type="ECO:0000256" key="13">
    <source>
        <dbReference type="ARBA" id="ARBA00030948"/>
    </source>
</evidence>
<dbReference type="HAMAP" id="MF_00790">
    <property type="entry name" value="Lipase_chap"/>
    <property type="match status" value="1"/>
</dbReference>
<accession>A0ABX9TVK4</accession>
<feature type="region of interest" description="Disordered" evidence="17">
    <location>
        <begin position="32"/>
        <end position="65"/>
    </location>
</feature>
<evidence type="ECO:0000313" key="19">
    <source>
        <dbReference type="Proteomes" id="UP000280271"/>
    </source>
</evidence>
<keyword evidence="7 16" id="KW-0812">Transmembrane</keyword>
<evidence type="ECO:0000256" key="5">
    <source>
        <dbReference type="ARBA" id="ARBA00022475"/>
    </source>
</evidence>
<feature type="compositionally biased region" description="Polar residues" evidence="17">
    <location>
        <begin position="32"/>
        <end position="55"/>
    </location>
</feature>
<evidence type="ECO:0000256" key="12">
    <source>
        <dbReference type="ARBA" id="ARBA00023186"/>
    </source>
</evidence>
<evidence type="ECO:0000256" key="17">
    <source>
        <dbReference type="SAM" id="MobiDB-lite"/>
    </source>
</evidence>
<evidence type="ECO:0000256" key="7">
    <source>
        <dbReference type="ARBA" id="ARBA00022692"/>
    </source>
</evidence>
<dbReference type="SUPFAM" id="SSF158855">
    <property type="entry name" value="Lipase chaperone-like"/>
    <property type="match status" value="1"/>
</dbReference>
<reference evidence="18 19" key="1">
    <citation type="submission" date="2018-09" db="EMBL/GenBank/DDBJ databases">
        <title>The draft genome of Acinetobacter sp. strains.</title>
        <authorList>
            <person name="Qin J."/>
            <person name="Feng Y."/>
            <person name="Zong Z."/>
        </authorList>
    </citation>
    <scope>NUCLEOTIDE SEQUENCE [LARGE SCALE GENOMIC DNA]</scope>
    <source>
        <strain evidence="18 19">WCHAc060005</strain>
    </source>
</reference>
<evidence type="ECO:0000256" key="16">
    <source>
        <dbReference type="HAMAP-Rule" id="MF_00790"/>
    </source>
</evidence>
<evidence type="ECO:0000256" key="4">
    <source>
        <dbReference type="ARBA" id="ARBA00019692"/>
    </source>
</evidence>
<comment type="similarity">
    <text evidence="3 16">Belongs to the lipase chaperone family.</text>
</comment>
<keyword evidence="9 16" id="KW-1133">Transmembrane helix</keyword>